<evidence type="ECO:0000313" key="1">
    <source>
        <dbReference type="EMBL" id="KAI5659190.1"/>
    </source>
</evidence>
<dbReference type="EMBL" id="CM044706">
    <property type="protein sequence ID" value="KAI5659190.1"/>
    <property type="molecule type" value="Genomic_DNA"/>
</dbReference>
<comment type="caution">
    <text evidence="1">The sequence shown here is derived from an EMBL/GenBank/DDBJ whole genome shotgun (WGS) entry which is preliminary data.</text>
</comment>
<reference evidence="2" key="1">
    <citation type="journal article" date="2023" name="Nat. Plants">
        <title>Single-cell RNA sequencing provides a high-resolution roadmap for understanding the multicellular compartmentation of specialized metabolism.</title>
        <authorList>
            <person name="Sun S."/>
            <person name="Shen X."/>
            <person name="Li Y."/>
            <person name="Li Y."/>
            <person name="Wang S."/>
            <person name="Li R."/>
            <person name="Zhang H."/>
            <person name="Shen G."/>
            <person name="Guo B."/>
            <person name="Wei J."/>
            <person name="Xu J."/>
            <person name="St-Pierre B."/>
            <person name="Chen S."/>
            <person name="Sun C."/>
        </authorList>
    </citation>
    <scope>NUCLEOTIDE SEQUENCE [LARGE SCALE GENOMIC DNA]</scope>
</reference>
<gene>
    <name evidence="1" type="ORF">M9H77_27983</name>
</gene>
<dbReference type="Proteomes" id="UP001060085">
    <property type="component" value="Linkage Group LG06"/>
</dbReference>
<keyword evidence="2" id="KW-1185">Reference proteome</keyword>
<name>A0ACC0AFQ7_CATRO</name>
<accession>A0ACC0AFQ7</accession>
<evidence type="ECO:0000313" key="2">
    <source>
        <dbReference type="Proteomes" id="UP001060085"/>
    </source>
</evidence>
<protein>
    <submittedName>
        <fullName evidence="1">Uncharacterized protein</fullName>
    </submittedName>
</protein>
<organism evidence="1 2">
    <name type="scientific">Catharanthus roseus</name>
    <name type="common">Madagascar periwinkle</name>
    <name type="synonym">Vinca rosea</name>
    <dbReference type="NCBI Taxonomy" id="4058"/>
    <lineage>
        <taxon>Eukaryota</taxon>
        <taxon>Viridiplantae</taxon>
        <taxon>Streptophyta</taxon>
        <taxon>Embryophyta</taxon>
        <taxon>Tracheophyta</taxon>
        <taxon>Spermatophyta</taxon>
        <taxon>Magnoliopsida</taxon>
        <taxon>eudicotyledons</taxon>
        <taxon>Gunneridae</taxon>
        <taxon>Pentapetalae</taxon>
        <taxon>asterids</taxon>
        <taxon>lamiids</taxon>
        <taxon>Gentianales</taxon>
        <taxon>Apocynaceae</taxon>
        <taxon>Rauvolfioideae</taxon>
        <taxon>Vinceae</taxon>
        <taxon>Catharanthinae</taxon>
        <taxon>Catharanthus</taxon>
    </lineage>
</organism>
<sequence>MSWHFFLPLSLFSLPHFFWVPIPLCPSNIFFIPAFISFFHLFLSPKKHPFSYERALPEGAHPQSARTKIYYFIINIVMASINNYNYNNNIIFFSFSLILILLFHQVMSISESEILRQFRDSLENVSSLSNWDSEKPPCDGDKPNWAGVMCDKGSVWGLKLENMGLKGTIDIDSLSELKSLRTISLMHNNFDTSLPNIKKLSSLKTVYLSYNEFSGDIVSDYFHGMHSLKKIHLEHNKLSGLIPLSLTTLPKLMELMLNDNDFIGAIPSFPQERLASVNFSNNHFEGQIPTSFSKLNESSFSGNIDLCGAPLQACTASPKLSLGTLIVVGIACFVAVGAIIAVIIILQKRKKIPAEEEDASLAAESPKKIVASHDLDKIERGTSPNRSPERKTDQNLKLSFLRDDVDKFDMADLLRASAEILGSGVFGSSYKAALGTGQTFVVKRYRQMNNVNKEEFHEHMRRLGGLSHHNLLPLVAFYYRKEEKLLVSRYVDNVSLAVQLHGNKSRGQPSPDWPARLKIVKGVSKGLLYLYNTLPSIIAPHGHLKSSNVLLNESSEPLLTDYGLLPVVNLEHAQEQMIAYKSPEFRLNGRITKKTDVWSLGILILEILTGKFPSSFLQQGKGSDTDLSTFVQSVVKDEATLDVFDPDMKGNKNSEGEMMKLLKIALSCCESEVDKRWDIAEAVERIQEIKERDGDDDFYSSYSEGGASSRGLSNDFDATTHG</sequence>
<proteinExistence type="predicted"/>